<comment type="caution">
    <text evidence="1">The sequence shown here is derived from an EMBL/GenBank/DDBJ whole genome shotgun (WGS) entry which is preliminary data.</text>
</comment>
<evidence type="ECO:0008006" key="3">
    <source>
        <dbReference type="Google" id="ProtNLM"/>
    </source>
</evidence>
<dbReference type="Pfam" id="PF08922">
    <property type="entry name" value="DUF1905"/>
    <property type="match status" value="1"/>
</dbReference>
<keyword evidence="2" id="KW-1185">Reference proteome</keyword>
<dbReference type="RefSeq" id="WP_261960746.1">
    <property type="nucleotide sequence ID" value="NZ_BAAAXA010000001.1"/>
</dbReference>
<sequence>MTMRFRAVLELNGKTATGLPVPDEVLTALGAGKKPKVTVSINGYTYRSSVGAMGGRSMLPISAEVRAGAGIAAGDTVDVDVELDAAPRTVEVPADLATALDAEPAVRKAFDALSYSNQRAHVLSVEGAKTEATRTRRIAKVIETLS</sequence>
<organism evidence="1 2">
    <name type="scientific">Dactylosporangium matsuzakiense</name>
    <dbReference type="NCBI Taxonomy" id="53360"/>
    <lineage>
        <taxon>Bacteria</taxon>
        <taxon>Bacillati</taxon>
        <taxon>Actinomycetota</taxon>
        <taxon>Actinomycetes</taxon>
        <taxon>Micromonosporales</taxon>
        <taxon>Micromonosporaceae</taxon>
        <taxon>Dactylosporangium</taxon>
    </lineage>
</organism>
<evidence type="ECO:0000313" key="1">
    <source>
        <dbReference type="EMBL" id="GLL02597.1"/>
    </source>
</evidence>
<name>A0A9W6KIA0_9ACTN</name>
<protein>
    <recommendedName>
        <fullName evidence="3">Bacteriocin resistance YdeI/OmpD-like protein</fullName>
    </recommendedName>
</protein>
<dbReference type="InterPro" id="IPR015018">
    <property type="entry name" value="DUF1905"/>
</dbReference>
<dbReference type="Pfam" id="PF13376">
    <property type="entry name" value="OmdA"/>
    <property type="match status" value="1"/>
</dbReference>
<proteinExistence type="predicted"/>
<accession>A0A9W6KIA0</accession>
<dbReference type="Gene3D" id="2.40.30.100">
    <property type="entry name" value="AF2212/PG0164-like"/>
    <property type="match status" value="1"/>
</dbReference>
<dbReference type="InterPro" id="IPR037079">
    <property type="entry name" value="AF2212/PG0164-like_sf"/>
</dbReference>
<dbReference type="SUPFAM" id="SSF141694">
    <property type="entry name" value="AF2212/PG0164-like"/>
    <property type="match status" value="1"/>
</dbReference>
<dbReference type="Proteomes" id="UP001143480">
    <property type="component" value="Unassembled WGS sequence"/>
</dbReference>
<dbReference type="AlphaFoldDB" id="A0A9W6KIA0"/>
<dbReference type="EMBL" id="BSFP01000025">
    <property type="protein sequence ID" value="GLL02597.1"/>
    <property type="molecule type" value="Genomic_DNA"/>
</dbReference>
<reference evidence="1" key="2">
    <citation type="submission" date="2023-01" db="EMBL/GenBank/DDBJ databases">
        <authorList>
            <person name="Sun Q."/>
            <person name="Evtushenko L."/>
        </authorList>
    </citation>
    <scope>NUCLEOTIDE SEQUENCE</scope>
    <source>
        <strain evidence="1">VKM Ac-1321</strain>
    </source>
</reference>
<evidence type="ECO:0000313" key="2">
    <source>
        <dbReference type="Proteomes" id="UP001143480"/>
    </source>
</evidence>
<gene>
    <name evidence="1" type="ORF">GCM10017581_043390</name>
</gene>
<reference evidence="1" key="1">
    <citation type="journal article" date="2014" name="Int. J. Syst. Evol. Microbiol.">
        <title>Complete genome sequence of Corynebacterium casei LMG S-19264T (=DSM 44701T), isolated from a smear-ripened cheese.</title>
        <authorList>
            <consortium name="US DOE Joint Genome Institute (JGI-PGF)"/>
            <person name="Walter F."/>
            <person name="Albersmeier A."/>
            <person name="Kalinowski J."/>
            <person name="Ruckert C."/>
        </authorList>
    </citation>
    <scope>NUCLEOTIDE SEQUENCE</scope>
    <source>
        <strain evidence="1">VKM Ac-1321</strain>
    </source>
</reference>